<reference evidence="17 18" key="1">
    <citation type="submission" date="2019-04" db="EMBL/GenBank/DDBJ databases">
        <authorList>
            <person name="Schori C."/>
            <person name="Ahrens C."/>
        </authorList>
    </citation>
    <scope>NUCLEOTIDE SEQUENCE [LARGE SCALE GENOMIC DNA]</scope>
    <source>
        <strain evidence="17 18">DSM 2950</strain>
    </source>
</reference>
<evidence type="ECO:0000256" key="9">
    <source>
        <dbReference type="ARBA" id="ARBA00022759"/>
    </source>
</evidence>
<dbReference type="SUPFAM" id="SSF52540">
    <property type="entry name" value="P-loop containing nucleoside triphosphate hydrolases"/>
    <property type="match status" value="1"/>
</dbReference>
<evidence type="ECO:0000256" key="13">
    <source>
        <dbReference type="ARBA" id="ARBA00023268"/>
    </source>
</evidence>
<comment type="similarity">
    <text evidence="2">Belongs to the nanoviruses/circoviruses replication-associated protein family.</text>
</comment>
<evidence type="ECO:0000256" key="4">
    <source>
        <dbReference type="ARBA" id="ARBA00022695"/>
    </source>
</evidence>
<evidence type="ECO:0000256" key="1">
    <source>
        <dbReference type="ARBA" id="ARBA00001936"/>
    </source>
</evidence>
<name>A0A7G5N0V6_9FIRM</name>
<keyword evidence="4" id="KW-0548">Nucleotidyltransferase</keyword>
<keyword evidence="8" id="KW-0547">Nucleotide-binding</keyword>
<evidence type="ECO:0000256" key="12">
    <source>
        <dbReference type="ARBA" id="ARBA00023125"/>
    </source>
</evidence>
<evidence type="ECO:0000313" key="17">
    <source>
        <dbReference type="EMBL" id="QMW80499.1"/>
    </source>
</evidence>
<evidence type="ECO:0000256" key="14">
    <source>
        <dbReference type="ARBA" id="ARBA00030754"/>
    </source>
</evidence>
<dbReference type="GO" id="GO:0000166">
    <property type="term" value="F:nucleotide binding"/>
    <property type="evidence" value="ECO:0007669"/>
    <property type="project" value="UniProtKB-KW"/>
</dbReference>
<dbReference type="GO" id="GO:0016787">
    <property type="term" value="F:hydrolase activity"/>
    <property type="evidence" value="ECO:0007669"/>
    <property type="project" value="UniProtKB-KW"/>
</dbReference>
<evidence type="ECO:0000256" key="10">
    <source>
        <dbReference type="ARBA" id="ARBA00022801"/>
    </source>
</evidence>
<proteinExistence type="inferred from homology"/>
<keyword evidence="12" id="KW-0238">DNA-binding</keyword>
<evidence type="ECO:0000256" key="5">
    <source>
        <dbReference type="ARBA" id="ARBA00022705"/>
    </source>
</evidence>
<dbReference type="GO" id="GO:0004519">
    <property type="term" value="F:endonuclease activity"/>
    <property type="evidence" value="ECO:0007669"/>
    <property type="project" value="UniProtKB-KW"/>
</dbReference>
<dbReference type="GO" id="GO:0003724">
    <property type="term" value="F:RNA helicase activity"/>
    <property type="evidence" value="ECO:0007669"/>
    <property type="project" value="InterPro"/>
</dbReference>
<evidence type="ECO:0000256" key="3">
    <source>
        <dbReference type="ARBA" id="ARBA00022679"/>
    </source>
</evidence>
<keyword evidence="5" id="KW-0235">DNA replication</keyword>
<dbReference type="Proteomes" id="UP000515789">
    <property type="component" value="Chromosome"/>
</dbReference>
<evidence type="ECO:0000256" key="7">
    <source>
        <dbReference type="ARBA" id="ARBA00022723"/>
    </source>
</evidence>
<sequence>MGDLQSRKWQLTINNAVDKGFTHEHIIELANTFKSLTYMCLSDEVGGETQTHHTHVYLAFRSAVRFTSLQKKFMGAHFEVAKGTSQQNRDYVFKEGKWSKDVKGETNLRDTHYEQGEMPVERQGKRNDLEDLYDMIKQGMDNYQILEECPQYMLNVDKIERCRQIVREEKYKNTWRDLHVTYIYGETGSGKTRTVMEKYGYENVYRCTDYDHPFDSYKGQDVIAFEEFRSSLRVRDMLNYLDGYPVELPCRYANKVACFTQIYIITNIPLNEQYTDLQRAQMETWQAFLRRIHEVHVYVGGQVYKGSCEDYINGFLPPVGKTPFDEK</sequence>
<evidence type="ECO:0000256" key="2">
    <source>
        <dbReference type="ARBA" id="ARBA00008545"/>
    </source>
</evidence>
<evidence type="ECO:0000256" key="15">
    <source>
        <dbReference type="ARBA" id="ARBA00032243"/>
    </source>
</evidence>
<gene>
    <name evidence="17" type="ORF">E5259_24520</name>
</gene>
<feature type="domain" description="CRESS-DNA virus Rep endonuclease" evidence="16">
    <location>
        <begin position="3"/>
        <end position="106"/>
    </location>
</feature>
<dbReference type="RefSeq" id="WP_018597672.1">
    <property type="nucleotide sequence ID" value="NZ_AP031416.1"/>
</dbReference>
<keyword evidence="6" id="KW-0540">Nuclease</keyword>
<dbReference type="GO" id="GO:0006260">
    <property type="term" value="P:DNA replication"/>
    <property type="evidence" value="ECO:0007669"/>
    <property type="project" value="UniProtKB-KW"/>
</dbReference>
<dbReference type="Gene3D" id="3.40.50.300">
    <property type="entry name" value="P-loop containing nucleotide triphosphate hydrolases"/>
    <property type="match status" value="1"/>
</dbReference>
<keyword evidence="11" id="KW-0190">Covalent protein-DNA linkage</keyword>
<dbReference type="InterPro" id="IPR027417">
    <property type="entry name" value="P-loop_NTPase"/>
</dbReference>
<organism evidence="17 18">
    <name type="scientific">Blautia producta</name>
    <dbReference type="NCBI Taxonomy" id="33035"/>
    <lineage>
        <taxon>Bacteria</taxon>
        <taxon>Bacillati</taxon>
        <taxon>Bacillota</taxon>
        <taxon>Clostridia</taxon>
        <taxon>Lachnospirales</taxon>
        <taxon>Lachnospiraceae</taxon>
        <taxon>Blautia</taxon>
    </lineage>
</organism>
<dbReference type="GO" id="GO:0003677">
    <property type="term" value="F:DNA binding"/>
    <property type="evidence" value="ECO:0007669"/>
    <property type="project" value="UniProtKB-KW"/>
</dbReference>
<protein>
    <recommendedName>
        <fullName evidence="14">ATP-dependent helicase Rep</fullName>
    </recommendedName>
    <alternativeName>
        <fullName evidence="15">RepP</fullName>
    </alternativeName>
</protein>
<dbReference type="InterPro" id="IPR049912">
    <property type="entry name" value="CRESS_DNA_REP"/>
</dbReference>
<dbReference type="AlphaFoldDB" id="A0A7G5N0V6"/>
<keyword evidence="3" id="KW-0808">Transferase</keyword>
<evidence type="ECO:0000256" key="11">
    <source>
        <dbReference type="ARBA" id="ARBA00023124"/>
    </source>
</evidence>
<dbReference type="PROSITE" id="PS52020">
    <property type="entry name" value="CRESS_DNA_REP"/>
    <property type="match status" value="1"/>
</dbReference>
<keyword evidence="13" id="KW-0511">Multifunctional enzyme</keyword>
<keyword evidence="9" id="KW-0255">Endonuclease</keyword>
<dbReference type="GO" id="GO:0003723">
    <property type="term" value="F:RNA binding"/>
    <property type="evidence" value="ECO:0007669"/>
    <property type="project" value="InterPro"/>
</dbReference>
<dbReference type="Gene3D" id="3.40.1310.20">
    <property type="match status" value="1"/>
</dbReference>
<dbReference type="GeneID" id="75054051"/>
<dbReference type="EMBL" id="CP039126">
    <property type="protein sequence ID" value="QMW80499.1"/>
    <property type="molecule type" value="Genomic_DNA"/>
</dbReference>
<dbReference type="GO" id="GO:0016779">
    <property type="term" value="F:nucleotidyltransferase activity"/>
    <property type="evidence" value="ECO:0007669"/>
    <property type="project" value="UniProtKB-KW"/>
</dbReference>
<evidence type="ECO:0000313" key="18">
    <source>
        <dbReference type="Proteomes" id="UP000515789"/>
    </source>
</evidence>
<keyword evidence="10" id="KW-0378">Hydrolase</keyword>
<dbReference type="InterPro" id="IPR000605">
    <property type="entry name" value="Helicase_SF3_ssDNA/RNA_vir"/>
</dbReference>
<keyword evidence="7" id="KW-0479">Metal-binding</keyword>
<evidence type="ECO:0000256" key="6">
    <source>
        <dbReference type="ARBA" id="ARBA00022722"/>
    </source>
</evidence>
<evidence type="ECO:0000256" key="8">
    <source>
        <dbReference type="ARBA" id="ARBA00022741"/>
    </source>
</evidence>
<dbReference type="Pfam" id="PF02407">
    <property type="entry name" value="Viral_Rep"/>
    <property type="match status" value="1"/>
</dbReference>
<evidence type="ECO:0000259" key="16">
    <source>
        <dbReference type="PROSITE" id="PS52020"/>
    </source>
</evidence>
<dbReference type="GO" id="GO:0046872">
    <property type="term" value="F:metal ion binding"/>
    <property type="evidence" value="ECO:0007669"/>
    <property type="project" value="UniProtKB-KW"/>
</dbReference>
<accession>A0A7G5N0V6</accession>
<comment type="cofactor">
    <cofactor evidence="1">
        <name>Mn(2+)</name>
        <dbReference type="ChEBI" id="CHEBI:29035"/>
    </cofactor>
</comment>
<dbReference type="Pfam" id="PF00910">
    <property type="entry name" value="RNA_helicase"/>
    <property type="match status" value="1"/>
</dbReference>